<proteinExistence type="predicted"/>
<dbReference type="Proteomes" id="UP000215914">
    <property type="component" value="Chromosome 2"/>
</dbReference>
<gene>
    <name evidence="1" type="ORF">HannXRQ_Chr02g0033151</name>
</gene>
<evidence type="ECO:0000313" key="1">
    <source>
        <dbReference type="EMBL" id="OTG33297.1"/>
    </source>
</evidence>
<organism evidence="1 2">
    <name type="scientific">Helianthus annuus</name>
    <name type="common">Common sunflower</name>
    <dbReference type="NCBI Taxonomy" id="4232"/>
    <lineage>
        <taxon>Eukaryota</taxon>
        <taxon>Viridiplantae</taxon>
        <taxon>Streptophyta</taxon>
        <taxon>Embryophyta</taxon>
        <taxon>Tracheophyta</taxon>
        <taxon>Spermatophyta</taxon>
        <taxon>Magnoliopsida</taxon>
        <taxon>eudicotyledons</taxon>
        <taxon>Gunneridae</taxon>
        <taxon>Pentapetalae</taxon>
        <taxon>asterids</taxon>
        <taxon>campanulids</taxon>
        <taxon>Asterales</taxon>
        <taxon>Asteraceae</taxon>
        <taxon>Asteroideae</taxon>
        <taxon>Heliantheae alliance</taxon>
        <taxon>Heliantheae</taxon>
        <taxon>Helianthus</taxon>
    </lineage>
</organism>
<name>A0A251VCE8_HELAN</name>
<dbReference type="InParanoid" id="A0A251VCE8"/>
<accession>A0A251VCE8</accession>
<reference evidence="2" key="1">
    <citation type="journal article" date="2017" name="Nature">
        <title>The sunflower genome provides insights into oil metabolism, flowering and Asterid evolution.</title>
        <authorList>
            <person name="Badouin H."/>
            <person name="Gouzy J."/>
            <person name="Grassa C.J."/>
            <person name="Murat F."/>
            <person name="Staton S.E."/>
            <person name="Cottret L."/>
            <person name="Lelandais-Briere C."/>
            <person name="Owens G.L."/>
            <person name="Carrere S."/>
            <person name="Mayjonade B."/>
            <person name="Legrand L."/>
            <person name="Gill N."/>
            <person name="Kane N.C."/>
            <person name="Bowers J.E."/>
            <person name="Hubner S."/>
            <person name="Bellec A."/>
            <person name="Berard A."/>
            <person name="Berges H."/>
            <person name="Blanchet N."/>
            <person name="Boniface M.C."/>
            <person name="Brunel D."/>
            <person name="Catrice O."/>
            <person name="Chaidir N."/>
            <person name="Claudel C."/>
            <person name="Donnadieu C."/>
            <person name="Faraut T."/>
            <person name="Fievet G."/>
            <person name="Helmstetter N."/>
            <person name="King M."/>
            <person name="Knapp S.J."/>
            <person name="Lai Z."/>
            <person name="Le Paslier M.C."/>
            <person name="Lippi Y."/>
            <person name="Lorenzon L."/>
            <person name="Mandel J.R."/>
            <person name="Marage G."/>
            <person name="Marchand G."/>
            <person name="Marquand E."/>
            <person name="Bret-Mestries E."/>
            <person name="Morien E."/>
            <person name="Nambeesan S."/>
            <person name="Nguyen T."/>
            <person name="Pegot-Espagnet P."/>
            <person name="Pouilly N."/>
            <person name="Raftis F."/>
            <person name="Sallet E."/>
            <person name="Schiex T."/>
            <person name="Thomas J."/>
            <person name="Vandecasteele C."/>
            <person name="Vares D."/>
            <person name="Vear F."/>
            <person name="Vautrin S."/>
            <person name="Crespi M."/>
            <person name="Mangin B."/>
            <person name="Burke J.M."/>
            <person name="Salse J."/>
            <person name="Munos S."/>
            <person name="Vincourt P."/>
            <person name="Rieseberg L.H."/>
            <person name="Langlade N.B."/>
        </authorList>
    </citation>
    <scope>NUCLEOTIDE SEQUENCE [LARGE SCALE GENOMIC DNA]</scope>
    <source>
        <strain evidence="2">cv. SF193</strain>
    </source>
</reference>
<dbReference type="EMBL" id="CM007891">
    <property type="protein sequence ID" value="OTG33297.1"/>
    <property type="molecule type" value="Genomic_DNA"/>
</dbReference>
<dbReference type="AlphaFoldDB" id="A0A251VCE8"/>
<sequence>MFEHSVLVFNTLEHVHVAFVRYLHANSSGPFIFPMASFCALDTSLSLFIILSSPISAVISFKARVILVSNKLDLVLATLLRNIPRLFRTCLTENGRCGERGSKAPIADS</sequence>
<protein>
    <submittedName>
        <fullName evidence="1">Uncharacterized protein</fullName>
    </submittedName>
</protein>
<keyword evidence="2" id="KW-1185">Reference proteome</keyword>
<evidence type="ECO:0000313" key="2">
    <source>
        <dbReference type="Proteomes" id="UP000215914"/>
    </source>
</evidence>